<dbReference type="GO" id="GO:0005525">
    <property type="term" value="F:GTP binding"/>
    <property type="evidence" value="ECO:0007669"/>
    <property type="project" value="InterPro"/>
</dbReference>
<evidence type="ECO:0000256" key="3">
    <source>
        <dbReference type="SAM" id="MobiDB-lite"/>
    </source>
</evidence>
<feature type="region of interest" description="Disordered" evidence="3">
    <location>
        <begin position="75"/>
        <end position="103"/>
    </location>
</feature>
<proteinExistence type="inferred from homology"/>
<evidence type="ECO:0000313" key="5">
    <source>
        <dbReference type="Proteomes" id="UP000887540"/>
    </source>
</evidence>
<dbReference type="InterPro" id="IPR007743">
    <property type="entry name" value="Immunity-related_GTPase-like"/>
</dbReference>
<dbReference type="AlphaFoldDB" id="A0A914C2F2"/>
<reference evidence="6" key="1">
    <citation type="submission" date="2022-11" db="UniProtKB">
        <authorList>
            <consortium name="WormBaseParasite"/>
        </authorList>
    </citation>
    <scope>IDENTIFICATION</scope>
</reference>
<feature type="compositionally biased region" description="Basic and acidic residues" evidence="3">
    <location>
        <begin position="205"/>
        <end position="216"/>
    </location>
</feature>
<evidence type="ECO:0000259" key="4">
    <source>
        <dbReference type="PROSITE" id="PS51716"/>
    </source>
</evidence>
<dbReference type="Pfam" id="PF05049">
    <property type="entry name" value="IIGP"/>
    <property type="match status" value="1"/>
</dbReference>
<accession>A0A914C2F2</accession>
<dbReference type="GO" id="GO:0016020">
    <property type="term" value="C:membrane"/>
    <property type="evidence" value="ECO:0007669"/>
    <property type="project" value="InterPro"/>
</dbReference>
<protein>
    <submittedName>
        <fullName evidence="6">IRG-type G domain-containing protein</fullName>
    </submittedName>
</protein>
<keyword evidence="5" id="KW-1185">Reference proteome</keyword>
<dbReference type="PANTHER" id="PTHR14143">
    <property type="entry name" value="INTERFERON-INDUCIBLE GTPASE FAMILY MEMBER"/>
    <property type="match status" value="1"/>
</dbReference>
<name>A0A914C2F2_9BILA</name>
<sequence>MNPSGSERYYIDDNRGDGFVVVEDRNPRAHINHVPEDSGCWKFIRMMFGSSYNRSLEASNDADTYTKVRNEDRLRQQAEKAKRDEEERRRKAEAEKVHQEELKRLENEKEKERLKLKQAAELERQRRFESQQEMARREREIEEQRRRSVQQIQEQHAHALTEMTKPSETVKEDDVEYFRKLQDEKKAMQEEERRRQIERNNALQQERENAKRKSQGDYEQINAITQSLQKPQFFEHHQHITPPAMPSHAIPTKFIEVSKNFKVPPKDSKISVGVIGLAKSGRSFLIGAIAGGLWPEQMGTKNPIELAENCLIYKLSYPNGGFVNGSVNENRPIFEEFFRDSNLKNLSLLLITVESTFREEDYLTLELARHFNISTLILRTKLDTWLDNLPNIKNFTLENKQQYVQEGIVASTVVPLVMSFMDEAKAPQTENIEKMLSRVLGKYDMDQNQVRNYMIEACYDGNTQNAHEERITRYEARIEAERVEAEQLRDYQLRQHERALKELEKMIMEQSRRYDSMEKYLLAKPKNRVRVPRETSLESSDAAKMHGVDNVNFINFAFVGHVKSGKSSLINAIRGFTSDDPEAAKTDIIECTQKIECYSYRHGEFPHVRFYDVPGAGTMRHLSENYYRQKALCAFDCLIVMVQQALGVEEIRFVRAAVENNQKVVFVRSKCDLDFCMKNESGKMLRTTPSSKEIKDHINELRKSFQDQIMEHAHDLYGVKIFFVSANSLRALVRAELSEMVFEEVEFLEYIYEQSKKARGVD</sequence>
<dbReference type="PANTHER" id="PTHR14143:SF1">
    <property type="entry name" value="IRG-TYPE G DOMAIN-CONTAINING PROTEIN"/>
    <property type="match status" value="1"/>
</dbReference>
<dbReference type="SUPFAM" id="SSF52540">
    <property type="entry name" value="P-loop containing nucleoside triphosphate hydrolases"/>
    <property type="match status" value="2"/>
</dbReference>
<dbReference type="Gene3D" id="3.40.50.300">
    <property type="entry name" value="P-loop containing nucleotide triphosphate hydrolases"/>
    <property type="match status" value="1"/>
</dbReference>
<evidence type="ECO:0000256" key="2">
    <source>
        <dbReference type="SAM" id="Coils"/>
    </source>
</evidence>
<dbReference type="Proteomes" id="UP000887540">
    <property type="component" value="Unplaced"/>
</dbReference>
<feature type="coiled-coil region" evidence="2">
    <location>
        <begin position="464"/>
        <end position="520"/>
    </location>
</feature>
<evidence type="ECO:0000313" key="6">
    <source>
        <dbReference type="WBParaSite" id="ACRNAN_Path_1574.g6121.t1"/>
    </source>
</evidence>
<dbReference type="PROSITE" id="PS51716">
    <property type="entry name" value="G_IRG"/>
    <property type="match status" value="1"/>
</dbReference>
<keyword evidence="2" id="KW-0175">Coiled coil</keyword>
<dbReference type="InterPro" id="IPR030385">
    <property type="entry name" value="G_IRG_dom"/>
</dbReference>
<feature type="region of interest" description="Disordered" evidence="3">
    <location>
        <begin position="187"/>
        <end position="217"/>
    </location>
</feature>
<feature type="domain" description="IRG-type G" evidence="4">
    <location>
        <begin position="552"/>
        <end position="744"/>
    </location>
</feature>
<dbReference type="InterPro" id="IPR027417">
    <property type="entry name" value="P-loop_NTPase"/>
</dbReference>
<organism evidence="5 6">
    <name type="scientific">Acrobeloides nanus</name>
    <dbReference type="NCBI Taxonomy" id="290746"/>
    <lineage>
        <taxon>Eukaryota</taxon>
        <taxon>Metazoa</taxon>
        <taxon>Ecdysozoa</taxon>
        <taxon>Nematoda</taxon>
        <taxon>Chromadorea</taxon>
        <taxon>Rhabditida</taxon>
        <taxon>Tylenchina</taxon>
        <taxon>Cephalobomorpha</taxon>
        <taxon>Cephaloboidea</taxon>
        <taxon>Cephalobidae</taxon>
        <taxon>Acrobeloides</taxon>
    </lineage>
</organism>
<comment type="similarity">
    <text evidence="1">Belongs to the TRAFAC class dynamin-like GTPase superfamily. IRG family.</text>
</comment>
<feature type="compositionally biased region" description="Basic and acidic residues" evidence="3">
    <location>
        <begin position="187"/>
        <end position="198"/>
    </location>
</feature>
<dbReference type="WBParaSite" id="ACRNAN_Path_1574.g6121.t1">
    <property type="protein sequence ID" value="ACRNAN_Path_1574.g6121.t1"/>
    <property type="gene ID" value="ACRNAN_Path_1574.g6121"/>
</dbReference>
<evidence type="ECO:0000256" key="1">
    <source>
        <dbReference type="ARBA" id="ARBA00005429"/>
    </source>
</evidence>